<feature type="region of interest" description="Disordered" evidence="3">
    <location>
        <begin position="456"/>
        <end position="528"/>
    </location>
</feature>
<feature type="compositionally biased region" description="Polar residues" evidence="3">
    <location>
        <begin position="496"/>
        <end position="513"/>
    </location>
</feature>
<proteinExistence type="predicted"/>
<dbReference type="AlphaFoldDB" id="A0A9P6EXU7"/>
<dbReference type="PANTHER" id="PTHR46093">
    <property type="entry name" value="ACYL-COA-BINDING DOMAIN-CONTAINING PROTEIN 5"/>
    <property type="match status" value="1"/>
</dbReference>
<evidence type="ECO:0000313" key="6">
    <source>
        <dbReference type="Proteomes" id="UP000723463"/>
    </source>
</evidence>
<keyword evidence="4" id="KW-0812">Transmembrane</keyword>
<keyword evidence="1" id="KW-0880">Kelch repeat</keyword>
<evidence type="ECO:0000256" key="3">
    <source>
        <dbReference type="SAM" id="MobiDB-lite"/>
    </source>
</evidence>
<dbReference type="SUPFAM" id="SSF117281">
    <property type="entry name" value="Kelch motif"/>
    <property type="match status" value="1"/>
</dbReference>
<accession>A0A9P6EXU7</accession>
<organism evidence="5 6">
    <name type="scientific">Mortierella hygrophila</name>
    <dbReference type="NCBI Taxonomy" id="979708"/>
    <lineage>
        <taxon>Eukaryota</taxon>
        <taxon>Fungi</taxon>
        <taxon>Fungi incertae sedis</taxon>
        <taxon>Mucoromycota</taxon>
        <taxon>Mortierellomycotina</taxon>
        <taxon>Mortierellomycetes</taxon>
        <taxon>Mortierellales</taxon>
        <taxon>Mortierellaceae</taxon>
        <taxon>Mortierella</taxon>
    </lineage>
</organism>
<comment type="caution">
    <text evidence="5">The sequence shown here is derived from an EMBL/GenBank/DDBJ whole genome shotgun (WGS) entry which is preliminary data.</text>
</comment>
<reference evidence="5" key="1">
    <citation type="journal article" date="2020" name="Fungal Divers.">
        <title>Resolving the Mortierellaceae phylogeny through synthesis of multi-gene phylogenetics and phylogenomics.</title>
        <authorList>
            <person name="Vandepol N."/>
            <person name="Liber J."/>
            <person name="Desiro A."/>
            <person name="Na H."/>
            <person name="Kennedy M."/>
            <person name="Barry K."/>
            <person name="Grigoriev I.V."/>
            <person name="Miller A.N."/>
            <person name="O'Donnell K."/>
            <person name="Stajich J.E."/>
            <person name="Bonito G."/>
        </authorList>
    </citation>
    <scope>NUCLEOTIDE SEQUENCE</scope>
    <source>
        <strain evidence="5">NRRL 2591</strain>
    </source>
</reference>
<feature type="region of interest" description="Disordered" evidence="3">
    <location>
        <begin position="190"/>
        <end position="216"/>
    </location>
</feature>
<keyword evidence="4" id="KW-1133">Transmembrane helix</keyword>
<evidence type="ECO:0000256" key="1">
    <source>
        <dbReference type="ARBA" id="ARBA00022441"/>
    </source>
</evidence>
<evidence type="ECO:0000313" key="5">
    <source>
        <dbReference type="EMBL" id="KAF9538465.1"/>
    </source>
</evidence>
<protein>
    <recommendedName>
        <fullName evidence="7">Galactose oxidase</fullName>
    </recommendedName>
</protein>
<dbReference type="Pfam" id="PF24681">
    <property type="entry name" value="Kelch_KLHDC2_KLHL20_DRC7"/>
    <property type="match status" value="1"/>
</dbReference>
<evidence type="ECO:0000256" key="4">
    <source>
        <dbReference type="SAM" id="Phobius"/>
    </source>
</evidence>
<keyword evidence="2" id="KW-0677">Repeat</keyword>
<feature type="transmembrane region" description="Helical" evidence="4">
    <location>
        <begin position="423"/>
        <end position="444"/>
    </location>
</feature>
<feature type="transmembrane region" description="Helical" evidence="4">
    <location>
        <begin position="15"/>
        <end position="38"/>
    </location>
</feature>
<evidence type="ECO:0000256" key="2">
    <source>
        <dbReference type="ARBA" id="ARBA00022737"/>
    </source>
</evidence>
<feature type="compositionally biased region" description="Low complexity" evidence="3">
    <location>
        <begin position="391"/>
        <end position="418"/>
    </location>
</feature>
<dbReference type="InterPro" id="IPR015915">
    <property type="entry name" value="Kelch-typ_b-propeller"/>
</dbReference>
<gene>
    <name evidence="5" type="ORF">EC957_006721</name>
</gene>
<dbReference type="Proteomes" id="UP000723463">
    <property type="component" value="Unassembled WGS sequence"/>
</dbReference>
<keyword evidence="4" id="KW-0472">Membrane</keyword>
<dbReference type="EMBL" id="JAAAXW010000304">
    <property type="protein sequence ID" value="KAF9538465.1"/>
    <property type="molecule type" value="Genomic_DNA"/>
</dbReference>
<name>A0A9P6EXU7_9FUNG</name>
<feature type="region of interest" description="Disordered" evidence="3">
    <location>
        <begin position="388"/>
        <end position="418"/>
    </location>
</feature>
<evidence type="ECO:0008006" key="7">
    <source>
        <dbReference type="Google" id="ProtNLM"/>
    </source>
</evidence>
<dbReference type="PANTHER" id="PTHR46093:SF18">
    <property type="entry name" value="FIBRONECTIN TYPE-III DOMAIN-CONTAINING PROTEIN"/>
    <property type="match status" value="1"/>
</dbReference>
<feature type="compositionally biased region" description="Low complexity" evidence="3">
    <location>
        <begin position="190"/>
        <end position="204"/>
    </location>
</feature>
<feature type="transmembrane region" description="Helical" evidence="4">
    <location>
        <begin position="300"/>
        <end position="318"/>
    </location>
</feature>
<sequence length="528" mass="56500">MSALKELSPSFQSAIWPWATLTYFSILFILSVPLVTAINPISIYGMAYATINEDKLIIQGGVDYQTPVLAPNVNQFMMLDLTLPTWNVTNPPWRNVPHEVDLPANLTTAAHSMSVSPDRNTLMIWDPNSPGSLTSFDMSTGLWTLYAVPPGLQFSLKELKAATNPLTGKVYIPLGDGNFNMLVWDPATPSSGAGATAAVGPTPSEAAPDGTSPSAVGTLSSELMPDAVKAGMNGYTWTWCTSRKTFILFGGRPGADPTAPYLHEFQPKGSKWTVMNTTGTEPPRMRSSCMEPAYKGTKMILFGGIGADQVATGSIYILDLPTMVWSQGPNVDPLQNRSHMACGVSGDSFVVFGGIRRTDPNTILKVDATPLIYNMNSTMWVPRFDRKSHYTEPSTTSTKPTKPTQPTEITPEVSPSSGNSGGAIAGIASAVIVVIGAIICFLVYKYRRQSGMSEVKPILRPGTGSPHAPLIDEIQNDPNPSSTAILEKAPIRHDPQGNNTQHGESSTPDNTIVSLVGGQTEGSRAGRG</sequence>
<dbReference type="Gene3D" id="2.120.10.80">
    <property type="entry name" value="Kelch-type beta propeller"/>
    <property type="match status" value="1"/>
</dbReference>
<keyword evidence="6" id="KW-1185">Reference proteome</keyword>